<feature type="compositionally biased region" description="Gly residues" evidence="1">
    <location>
        <begin position="121"/>
        <end position="147"/>
    </location>
</feature>
<comment type="caution">
    <text evidence="3">The sequence shown here is derived from an EMBL/GenBank/DDBJ whole genome shotgun (WGS) entry which is preliminary data.</text>
</comment>
<accession>A0A918NZD1</accession>
<evidence type="ECO:0000256" key="1">
    <source>
        <dbReference type="SAM" id="MobiDB-lite"/>
    </source>
</evidence>
<gene>
    <name evidence="3" type="ORF">GCM10011289_09910</name>
</gene>
<reference evidence="3" key="1">
    <citation type="journal article" date="2014" name="Int. J. Syst. Evol. Microbiol.">
        <title>Complete genome sequence of Corynebacterium casei LMG S-19264T (=DSM 44701T), isolated from a smear-ripened cheese.</title>
        <authorList>
            <consortium name="US DOE Joint Genome Institute (JGI-PGF)"/>
            <person name="Walter F."/>
            <person name="Albersmeier A."/>
            <person name="Kalinowski J."/>
            <person name="Ruckert C."/>
        </authorList>
    </citation>
    <scope>NUCLEOTIDE SEQUENCE</scope>
    <source>
        <strain evidence="3">KCTC 32182</strain>
    </source>
</reference>
<feature type="region of interest" description="Disordered" evidence="1">
    <location>
        <begin position="104"/>
        <end position="147"/>
    </location>
</feature>
<dbReference type="Proteomes" id="UP000645257">
    <property type="component" value="Unassembled WGS sequence"/>
</dbReference>
<proteinExistence type="predicted"/>
<dbReference type="AlphaFoldDB" id="A0A918NZD1"/>
<reference evidence="3" key="2">
    <citation type="submission" date="2020-09" db="EMBL/GenBank/DDBJ databases">
        <authorList>
            <person name="Sun Q."/>
            <person name="Kim S."/>
        </authorList>
    </citation>
    <scope>NUCLEOTIDE SEQUENCE</scope>
    <source>
        <strain evidence="3">KCTC 32182</strain>
    </source>
</reference>
<evidence type="ECO:0000313" key="3">
    <source>
        <dbReference type="EMBL" id="GGY09194.1"/>
    </source>
</evidence>
<keyword evidence="4" id="KW-1185">Reference proteome</keyword>
<organism evidence="3 4">
    <name type="scientific">Paludibacterium paludis</name>
    <dbReference type="NCBI Taxonomy" id="1225769"/>
    <lineage>
        <taxon>Bacteria</taxon>
        <taxon>Pseudomonadati</taxon>
        <taxon>Pseudomonadota</taxon>
        <taxon>Betaproteobacteria</taxon>
        <taxon>Neisseriales</taxon>
        <taxon>Chromobacteriaceae</taxon>
        <taxon>Paludibacterium</taxon>
    </lineage>
</organism>
<feature type="chain" id="PRO_5038092244" evidence="2">
    <location>
        <begin position="28"/>
        <end position="698"/>
    </location>
</feature>
<dbReference type="EMBL" id="BMYX01000004">
    <property type="protein sequence ID" value="GGY09194.1"/>
    <property type="molecule type" value="Genomic_DNA"/>
</dbReference>
<feature type="region of interest" description="Disordered" evidence="1">
    <location>
        <begin position="673"/>
        <end position="698"/>
    </location>
</feature>
<name>A0A918NZD1_9NEIS</name>
<evidence type="ECO:0000313" key="4">
    <source>
        <dbReference type="Proteomes" id="UP000645257"/>
    </source>
</evidence>
<feature type="signal peptide" evidence="2">
    <location>
        <begin position="1"/>
        <end position="27"/>
    </location>
</feature>
<protein>
    <submittedName>
        <fullName evidence="3">Uncharacterized protein</fullName>
    </submittedName>
</protein>
<sequence length="698" mass="77594">MRLSSNRQRKALAIGALSILCSFPVAPAEANQNELPPIKVKRAFSWHGLLETFENLILMRPSDHSGPGIYTYRFEPVNGRIANGKEDPNATQWNSLLKQAGNCIRGESRGGTPGQTDNGNRGTGGAGGSPPAGNSGKGDGAAAGGDGQEPFRYVCPRRLAQDAADSPALVAFRMALQQSYLIAMMLTPYDGNASLPVRMALRQWAERLEILRTRASSTLEFDELLRAQGPVLVEINTLLERILQFHRQQLAPRYLVDTQAGSEAYLELLHIMRRGFAPDSLQQVRTQLQKLVAAQDSGGRPASANARAYRNLSGMLTLGSDYANQFPEQTTYMRQVFSRLTGNVSRISERDAGTLARVVGYLMLRGSEIYTLRNIFHTGPEAIPEVPRFNFAMQSLAGGPASLDAAEVSRMIGRLEQTLEGLVQSNPRTENETVARFLTDALAAMNLDQIPWMQAPNLARLKRNENVRGLVRRLGPDGAVELIRSIHALRRQLQMGLLRAEQSHMPPIRTVSAAAEQLRARLATLSVSDSDPAEAYIAVRDHLQTTVLEVEQIMMPRVYDDLDWLERYFREHAGTSRSQLAVLDPGVFPALRMLRSNVTLDDIGAVRSLRNQIESMVPPGYNLPSFAALFGTFVSRADFSAPPVETSGFLHNSHVWPLYRQVVEWDEARRRRWREQDRRDQTGTPSPNRPPVHDEHRK</sequence>
<keyword evidence="2" id="KW-0732">Signal</keyword>
<evidence type="ECO:0000256" key="2">
    <source>
        <dbReference type="SAM" id="SignalP"/>
    </source>
</evidence>